<dbReference type="SUPFAM" id="SSF51556">
    <property type="entry name" value="Metallo-dependent hydrolases"/>
    <property type="match status" value="1"/>
</dbReference>
<dbReference type="GO" id="GO:0016810">
    <property type="term" value="F:hydrolase activity, acting on carbon-nitrogen (but not peptide) bonds"/>
    <property type="evidence" value="ECO:0007669"/>
    <property type="project" value="InterPro"/>
</dbReference>
<dbReference type="InterPro" id="IPR011059">
    <property type="entry name" value="Metal-dep_hydrolase_composite"/>
</dbReference>
<reference evidence="2" key="2">
    <citation type="submission" date="2020-09" db="EMBL/GenBank/DDBJ databases">
        <authorList>
            <person name="Sun Q."/>
            <person name="Zhou Y."/>
        </authorList>
    </citation>
    <scope>NUCLEOTIDE SEQUENCE</scope>
    <source>
        <strain evidence="2">CGMCC 4.7306</strain>
    </source>
</reference>
<keyword evidence="3" id="KW-1185">Reference proteome</keyword>
<feature type="domain" description="Amidohydrolase-related" evidence="1">
    <location>
        <begin position="368"/>
        <end position="461"/>
    </location>
</feature>
<comment type="caution">
    <text evidence="2">The sequence shown here is derived from an EMBL/GenBank/DDBJ whole genome shotgun (WGS) entry which is preliminary data.</text>
</comment>
<dbReference type="SUPFAM" id="SSF51338">
    <property type="entry name" value="Composite domain of metallo-dependent hydrolases"/>
    <property type="match status" value="1"/>
</dbReference>
<reference evidence="2" key="1">
    <citation type="journal article" date="2014" name="Int. J. Syst. Evol. Microbiol.">
        <title>Complete genome sequence of Corynebacterium casei LMG S-19264T (=DSM 44701T), isolated from a smear-ripened cheese.</title>
        <authorList>
            <consortium name="US DOE Joint Genome Institute (JGI-PGF)"/>
            <person name="Walter F."/>
            <person name="Albersmeier A."/>
            <person name="Kalinowski J."/>
            <person name="Ruckert C."/>
        </authorList>
    </citation>
    <scope>NUCLEOTIDE SEQUENCE</scope>
    <source>
        <strain evidence="2">CGMCC 4.7306</strain>
    </source>
</reference>
<dbReference type="Proteomes" id="UP000613840">
    <property type="component" value="Unassembled WGS sequence"/>
</dbReference>
<proteinExistence type="predicted"/>
<organism evidence="2 3">
    <name type="scientific">Microlunatus endophyticus</name>
    <dbReference type="NCBI Taxonomy" id="1716077"/>
    <lineage>
        <taxon>Bacteria</taxon>
        <taxon>Bacillati</taxon>
        <taxon>Actinomycetota</taxon>
        <taxon>Actinomycetes</taxon>
        <taxon>Propionibacteriales</taxon>
        <taxon>Propionibacteriaceae</taxon>
        <taxon>Microlunatus</taxon>
    </lineage>
</organism>
<dbReference type="Gene3D" id="3.20.20.140">
    <property type="entry name" value="Metal-dependent hydrolases"/>
    <property type="match status" value="2"/>
</dbReference>
<dbReference type="EMBL" id="BMMZ01000003">
    <property type="protein sequence ID" value="GGL59032.1"/>
    <property type="molecule type" value="Genomic_DNA"/>
</dbReference>
<gene>
    <name evidence="2" type="ORF">GCM10011575_16900</name>
</gene>
<accession>A0A917S5A1</accession>
<dbReference type="Pfam" id="PF01979">
    <property type="entry name" value="Amidohydro_1"/>
    <property type="match status" value="1"/>
</dbReference>
<evidence type="ECO:0000259" key="1">
    <source>
        <dbReference type="Pfam" id="PF01979"/>
    </source>
</evidence>
<dbReference type="AlphaFoldDB" id="A0A917S5A1"/>
<evidence type="ECO:0000313" key="3">
    <source>
        <dbReference type="Proteomes" id="UP000613840"/>
    </source>
</evidence>
<protein>
    <submittedName>
        <fullName evidence="2">Amidohydrolase</fullName>
    </submittedName>
</protein>
<name>A0A917S5A1_9ACTN</name>
<dbReference type="PANTHER" id="PTHR43135">
    <property type="entry name" value="ALPHA-D-RIBOSE 1-METHYLPHOSPHONATE 5-TRIPHOSPHATE DIPHOSPHATASE"/>
    <property type="match status" value="1"/>
</dbReference>
<dbReference type="InterPro" id="IPR032466">
    <property type="entry name" value="Metal_Hydrolase"/>
</dbReference>
<sequence>MSQTSDEHAATDRTVGDGPYSRLILRNVTIVDGTLAPPQGPVDIVVEGNRIQALYLVNSPMARMQARTRPEAGPDGREIDLTGHWVLPGLFDCHGHIASANKAPSVQYPYDLWLAHGVTSVRDPGCFRNGLDFTRREADRSADNSIAAPRIAPYVGFGEGRDEPFREPDEARAWVASAAERGADGIKFFGYEPVIFKAAIEEANKLGLGTACHHAPITLGGANALTTSRWGLTSIEHWYGIPEAMFSGQRVQNYPVDYNYEDEQQRFYQSGQVWQQAAEPGSAPWNQLIDDLLEAGATLCPTFEVYATCRDVEKARTSAWHSDYTAPQMWDFWRPNPHNHGSVFYDWTTEMEVAWRHNFERWMAFVSDYYHRGGRVVTGTDPGNAYKLWGFGSVEELELFREAGLHPLEVINAATLQSAELLGVGADLGSITPGKIADLVVVGENPLANLKVLYANGRVRLREGGELDRSGGVRYTIKDGIVYDAPQLLARVADQVAEARAKAGQTALEPLG</sequence>
<dbReference type="Gene3D" id="2.30.40.10">
    <property type="entry name" value="Urease, subunit C, domain 1"/>
    <property type="match status" value="1"/>
</dbReference>
<dbReference type="InterPro" id="IPR006680">
    <property type="entry name" value="Amidohydro-rel"/>
</dbReference>
<evidence type="ECO:0000313" key="2">
    <source>
        <dbReference type="EMBL" id="GGL59032.1"/>
    </source>
</evidence>
<dbReference type="InterPro" id="IPR051781">
    <property type="entry name" value="Metallo-dep_Hydrolase"/>
</dbReference>
<dbReference type="PANTHER" id="PTHR43135:SF3">
    <property type="entry name" value="ALPHA-D-RIBOSE 1-METHYLPHOSPHONATE 5-TRIPHOSPHATE DIPHOSPHATASE"/>
    <property type="match status" value="1"/>
</dbReference>